<keyword evidence="2" id="KW-1185">Reference proteome</keyword>
<dbReference type="EMBL" id="JACASF010000022">
    <property type="protein sequence ID" value="KAF6403646.1"/>
    <property type="molecule type" value="Genomic_DNA"/>
</dbReference>
<protein>
    <submittedName>
        <fullName evidence="1">Uncharacterized protein</fullName>
    </submittedName>
</protein>
<evidence type="ECO:0000313" key="1">
    <source>
        <dbReference type="EMBL" id="KAF6403646.1"/>
    </source>
</evidence>
<dbReference type="Proteomes" id="UP000550707">
    <property type="component" value="Unassembled WGS sequence"/>
</dbReference>
<dbReference type="InParanoid" id="A0A7J8BYH0"/>
<dbReference type="AlphaFoldDB" id="A0A7J8BYH0"/>
<gene>
    <name evidence="1" type="ORF">HJG59_010047</name>
</gene>
<evidence type="ECO:0000313" key="2">
    <source>
        <dbReference type="Proteomes" id="UP000550707"/>
    </source>
</evidence>
<name>A0A7J8BYH0_MOLMO</name>
<comment type="caution">
    <text evidence="1">The sequence shown here is derived from an EMBL/GenBank/DDBJ whole genome shotgun (WGS) entry which is preliminary data.</text>
</comment>
<accession>A0A7J8BYH0</accession>
<reference evidence="1 2" key="1">
    <citation type="journal article" date="2020" name="Nature">
        <title>Six reference-quality genomes reveal evolution of bat adaptations.</title>
        <authorList>
            <person name="Jebb D."/>
            <person name="Huang Z."/>
            <person name="Pippel M."/>
            <person name="Hughes G.M."/>
            <person name="Lavrichenko K."/>
            <person name="Devanna P."/>
            <person name="Winkler S."/>
            <person name="Jermiin L.S."/>
            <person name="Skirmuntt E.C."/>
            <person name="Katzourakis A."/>
            <person name="Burkitt-Gray L."/>
            <person name="Ray D.A."/>
            <person name="Sullivan K.A.M."/>
            <person name="Roscito J.G."/>
            <person name="Kirilenko B.M."/>
            <person name="Davalos L.M."/>
            <person name="Corthals A.P."/>
            <person name="Power M.L."/>
            <person name="Jones G."/>
            <person name="Ransome R.D."/>
            <person name="Dechmann D.K.N."/>
            <person name="Locatelli A.G."/>
            <person name="Puechmaille S.J."/>
            <person name="Fedrigo O."/>
            <person name="Jarvis E.D."/>
            <person name="Hiller M."/>
            <person name="Vernes S.C."/>
            <person name="Myers E.W."/>
            <person name="Teeling E.C."/>
        </authorList>
    </citation>
    <scope>NUCLEOTIDE SEQUENCE [LARGE SCALE GENOMIC DNA]</scope>
    <source>
        <strain evidence="1">MMolMol1</strain>
        <tissue evidence="1">Muscle</tissue>
    </source>
</reference>
<sequence>MLSVTCVYDLSPSSLLYPAPSVLRNDCRRQKNSHPQRKGMWSSLPRALFHPLALWLGTNAAPLPRAGYCWRVDKGQTHVLPLSVKFKDGANGLYDSSQISHSRLSCCLNLQALDKVDLQGRHFQWGALSIVPIRLRLLCTLKIPDHHF</sequence>
<organism evidence="1 2">
    <name type="scientific">Molossus molossus</name>
    <name type="common">Pallas' mastiff bat</name>
    <name type="synonym">Vespertilio molossus</name>
    <dbReference type="NCBI Taxonomy" id="27622"/>
    <lineage>
        <taxon>Eukaryota</taxon>
        <taxon>Metazoa</taxon>
        <taxon>Chordata</taxon>
        <taxon>Craniata</taxon>
        <taxon>Vertebrata</taxon>
        <taxon>Euteleostomi</taxon>
        <taxon>Mammalia</taxon>
        <taxon>Eutheria</taxon>
        <taxon>Laurasiatheria</taxon>
        <taxon>Chiroptera</taxon>
        <taxon>Yangochiroptera</taxon>
        <taxon>Molossidae</taxon>
        <taxon>Molossus</taxon>
    </lineage>
</organism>
<proteinExistence type="predicted"/>